<sequence>MDVAKDKVTTSESPAEKYSDTEVGETTLINNAGFHRSFSPRQIHVISLGGQIGAGLFITTGSILRDGGPGSLFLGFVVVCSCVWAVLQTVSEMTIAFPTSGNFIDYADRFVDPALSFAAGFSMWIGWTAIIASEATFFSVVVNYWAENRVNEAIWLTIFLLLMFVIFSLPNTVFGWFEYVNSILKIVTLILFVIVGLAMVFGAGPDGTVHHGEAWQDGSAFLNGFKGFGNGVLLAILSIGDNTFTGFLAGESKSPRYSVAHAVILIPIRVTVFYLISVVLIGILVSPTNQNLFGSSGVAASPFVIAIDQAGISVLPDILNAVIITAVAAIAAESFFVASRILQSMAQQGLIHSYIAKVDSRGRPRVSLAITGILAIVLTYINLSAGGTTVFNWLAQVASTGYFMGSDTPTAYYFFQYMFGLVLIFGTAIGYKLIFRTKVRDLRSVDLQTGRRPLTNREIQELDGYDKMPRWRKIYSFVQLW</sequence>
<accession>A0A364KRX9</accession>
<dbReference type="GO" id="GO:0015171">
    <property type="term" value="F:amino acid transmembrane transporter activity"/>
    <property type="evidence" value="ECO:0007669"/>
    <property type="project" value="TreeGrafter"/>
</dbReference>
<reference evidence="8 9" key="1">
    <citation type="journal article" date="2017" name="Biotechnol. Biofuels">
        <title>Differential beta-glucosidase expression as a function of carbon source availability in Talaromyces amestolkiae: a genomic and proteomic approach.</title>
        <authorList>
            <person name="de Eugenio L.I."/>
            <person name="Mendez-Liter J.A."/>
            <person name="Nieto-Dominguez M."/>
            <person name="Alonso L."/>
            <person name="Gil-Munoz J."/>
            <person name="Barriuso J."/>
            <person name="Prieto A."/>
            <person name="Martinez M.J."/>
        </authorList>
    </citation>
    <scope>NUCLEOTIDE SEQUENCE [LARGE SCALE GENOMIC DNA]</scope>
    <source>
        <strain evidence="8 9">CIB</strain>
    </source>
</reference>
<evidence type="ECO:0000256" key="2">
    <source>
        <dbReference type="ARBA" id="ARBA00022692"/>
    </source>
</evidence>
<feature type="transmembrane region" description="Helical" evidence="6">
    <location>
        <begin position="259"/>
        <end position="285"/>
    </location>
</feature>
<evidence type="ECO:0000256" key="5">
    <source>
        <dbReference type="SAM" id="MobiDB-lite"/>
    </source>
</evidence>
<feature type="transmembrane region" description="Helical" evidence="6">
    <location>
        <begin position="414"/>
        <end position="434"/>
    </location>
</feature>
<evidence type="ECO:0000259" key="7">
    <source>
        <dbReference type="Pfam" id="PF00324"/>
    </source>
</evidence>
<organism evidence="8 9">
    <name type="scientific">Talaromyces amestolkiae</name>
    <dbReference type="NCBI Taxonomy" id="1196081"/>
    <lineage>
        <taxon>Eukaryota</taxon>
        <taxon>Fungi</taxon>
        <taxon>Dikarya</taxon>
        <taxon>Ascomycota</taxon>
        <taxon>Pezizomycotina</taxon>
        <taxon>Eurotiomycetes</taxon>
        <taxon>Eurotiomycetidae</taxon>
        <taxon>Eurotiales</taxon>
        <taxon>Trichocomaceae</taxon>
        <taxon>Talaromyces</taxon>
        <taxon>Talaromyces sect. Talaromyces</taxon>
    </lineage>
</organism>
<dbReference type="GO" id="GO:0016020">
    <property type="term" value="C:membrane"/>
    <property type="evidence" value="ECO:0007669"/>
    <property type="project" value="UniProtKB-SubCell"/>
</dbReference>
<name>A0A364KRX9_TALAM</name>
<gene>
    <name evidence="8" type="ORF">BHQ10_002316</name>
</gene>
<evidence type="ECO:0000256" key="1">
    <source>
        <dbReference type="ARBA" id="ARBA00004141"/>
    </source>
</evidence>
<proteinExistence type="predicted"/>
<feature type="transmembrane region" description="Helical" evidence="6">
    <location>
        <begin position="318"/>
        <end position="338"/>
    </location>
</feature>
<dbReference type="AlphaFoldDB" id="A0A364KRX9"/>
<feature type="transmembrane region" description="Helical" evidence="6">
    <location>
        <begin position="124"/>
        <end position="146"/>
    </location>
</feature>
<feature type="region of interest" description="Disordered" evidence="5">
    <location>
        <begin position="1"/>
        <end position="20"/>
    </location>
</feature>
<keyword evidence="3 6" id="KW-1133">Transmembrane helix</keyword>
<dbReference type="GeneID" id="63791533"/>
<evidence type="ECO:0000313" key="9">
    <source>
        <dbReference type="Proteomes" id="UP000249363"/>
    </source>
</evidence>
<feature type="transmembrane region" description="Helical" evidence="6">
    <location>
        <begin position="366"/>
        <end position="394"/>
    </location>
</feature>
<feature type="transmembrane region" description="Helical" evidence="6">
    <location>
        <begin position="221"/>
        <end position="239"/>
    </location>
</feature>
<keyword evidence="9" id="KW-1185">Reference proteome</keyword>
<feature type="transmembrane region" description="Helical" evidence="6">
    <location>
        <begin position="183"/>
        <end position="201"/>
    </location>
</feature>
<dbReference type="Proteomes" id="UP000249363">
    <property type="component" value="Unassembled WGS sequence"/>
</dbReference>
<dbReference type="EMBL" id="MIKG01000003">
    <property type="protein sequence ID" value="RAO66304.1"/>
    <property type="molecule type" value="Genomic_DNA"/>
</dbReference>
<dbReference type="STRING" id="1196081.A0A364KRX9"/>
<dbReference type="RefSeq" id="XP_040730821.1">
    <property type="nucleotide sequence ID" value="XM_040874449.1"/>
</dbReference>
<comment type="subcellular location">
    <subcellularLocation>
        <location evidence="1">Membrane</location>
        <topology evidence="1">Multi-pass membrane protein</topology>
    </subcellularLocation>
</comment>
<dbReference type="InterPro" id="IPR004841">
    <property type="entry name" value="AA-permease/SLC12A_dom"/>
</dbReference>
<dbReference type="PANTHER" id="PTHR43341:SF4">
    <property type="entry name" value="ARGININE PERMEASE CAN1-RELATED"/>
    <property type="match status" value="1"/>
</dbReference>
<evidence type="ECO:0000256" key="4">
    <source>
        <dbReference type="ARBA" id="ARBA00023136"/>
    </source>
</evidence>
<feature type="domain" description="Amino acid permease/ SLC12A" evidence="7">
    <location>
        <begin position="43"/>
        <end position="400"/>
    </location>
</feature>
<evidence type="ECO:0000256" key="3">
    <source>
        <dbReference type="ARBA" id="ARBA00022989"/>
    </source>
</evidence>
<dbReference type="Gene3D" id="1.20.1740.10">
    <property type="entry name" value="Amino acid/polyamine transporter I"/>
    <property type="match status" value="1"/>
</dbReference>
<comment type="caution">
    <text evidence="8">The sequence shown here is derived from an EMBL/GenBank/DDBJ whole genome shotgun (WGS) entry which is preliminary data.</text>
</comment>
<keyword evidence="2 6" id="KW-0812">Transmembrane</keyword>
<evidence type="ECO:0000256" key="6">
    <source>
        <dbReference type="SAM" id="Phobius"/>
    </source>
</evidence>
<feature type="transmembrane region" description="Helical" evidence="6">
    <location>
        <begin position="71"/>
        <end position="90"/>
    </location>
</feature>
<dbReference type="PANTHER" id="PTHR43341">
    <property type="entry name" value="AMINO ACID PERMEASE"/>
    <property type="match status" value="1"/>
</dbReference>
<evidence type="ECO:0000313" key="8">
    <source>
        <dbReference type="EMBL" id="RAO66304.1"/>
    </source>
</evidence>
<dbReference type="Pfam" id="PF00324">
    <property type="entry name" value="AA_permease"/>
    <property type="match status" value="1"/>
</dbReference>
<keyword evidence="4 6" id="KW-0472">Membrane</keyword>
<dbReference type="InterPro" id="IPR050524">
    <property type="entry name" value="APC_YAT"/>
</dbReference>
<feature type="transmembrane region" description="Helical" evidence="6">
    <location>
        <begin position="153"/>
        <end position="177"/>
    </location>
</feature>
<feature type="transmembrane region" description="Helical" evidence="6">
    <location>
        <begin position="43"/>
        <end position="64"/>
    </location>
</feature>
<protein>
    <recommendedName>
        <fullName evidence="7">Amino acid permease/ SLC12A domain-containing protein</fullName>
    </recommendedName>
</protein>
<dbReference type="OrthoDB" id="4224291at2759"/>